<comment type="pathway">
    <text evidence="3">Amino-acid biosynthesis; L-lysine biosynthesis via DAP pathway; LL-2,6-diaminopimelate from (S)-tetrahydrodipicolinate (succinylase route): step 3/3.</text>
</comment>
<evidence type="ECO:0000259" key="12">
    <source>
        <dbReference type="Pfam" id="PF07687"/>
    </source>
</evidence>
<dbReference type="InterPro" id="IPR010182">
    <property type="entry name" value="ArgE/DapE"/>
</dbReference>
<comment type="similarity">
    <text evidence="4">Belongs to the peptidase M20A family.</text>
</comment>
<dbReference type="Proteomes" id="UP000265614">
    <property type="component" value="Unassembled WGS sequence"/>
</dbReference>
<dbReference type="AlphaFoldDB" id="A0A3A3ZKJ9"/>
<evidence type="ECO:0000256" key="9">
    <source>
        <dbReference type="ARBA" id="ARBA00022833"/>
    </source>
</evidence>
<dbReference type="NCBIfam" id="TIGR01910">
    <property type="entry name" value="DapE-ArgE"/>
    <property type="match status" value="1"/>
</dbReference>
<comment type="cofactor">
    <cofactor evidence="2">
        <name>Zn(2+)</name>
        <dbReference type="ChEBI" id="CHEBI:29105"/>
    </cofactor>
</comment>
<evidence type="ECO:0000256" key="3">
    <source>
        <dbReference type="ARBA" id="ARBA00005130"/>
    </source>
</evidence>
<evidence type="ECO:0000256" key="10">
    <source>
        <dbReference type="ARBA" id="ARBA00023285"/>
    </source>
</evidence>
<dbReference type="GO" id="GO:0009089">
    <property type="term" value="P:lysine biosynthetic process via diaminopimelate"/>
    <property type="evidence" value="ECO:0007669"/>
    <property type="project" value="UniProtKB-UniPathway"/>
</dbReference>
<keyword evidence="8" id="KW-0378">Hydrolase</keyword>
<comment type="catalytic activity">
    <reaction evidence="11">
        <text>N-succinyl-(2S,6S)-2,6-diaminopimelate + H2O = (2S,6S)-2,6-diaminopimelate + succinate</text>
        <dbReference type="Rhea" id="RHEA:22608"/>
        <dbReference type="ChEBI" id="CHEBI:15377"/>
        <dbReference type="ChEBI" id="CHEBI:30031"/>
        <dbReference type="ChEBI" id="CHEBI:57609"/>
        <dbReference type="ChEBI" id="CHEBI:58087"/>
        <dbReference type="EC" id="3.5.1.18"/>
    </reaction>
</comment>
<evidence type="ECO:0000256" key="7">
    <source>
        <dbReference type="ARBA" id="ARBA00022723"/>
    </source>
</evidence>
<dbReference type="InterPro" id="IPR036264">
    <property type="entry name" value="Bact_exopeptidase_dim_dom"/>
</dbReference>
<dbReference type="InterPro" id="IPR050072">
    <property type="entry name" value="Peptidase_M20A"/>
</dbReference>
<evidence type="ECO:0000313" key="13">
    <source>
        <dbReference type="EMBL" id="RJK96444.1"/>
    </source>
</evidence>
<dbReference type="EC" id="3.5.1.18" evidence="5"/>
<dbReference type="Gene3D" id="3.40.630.10">
    <property type="entry name" value="Zn peptidases"/>
    <property type="match status" value="2"/>
</dbReference>
<keyword evidence="9" id="KW-0862">Zinc</keyword>
<dbReference type="SUPFAM" id="SSF53187">
    <property type="entry name" value="Zn-dependent exopeptidases"/>
    <property type="match status" value="1"/>
</dbReference>
<dbReference type="InterPro" id="IPR011650">
    <property type="entry name" value="Peptidase_M20_dimer"/>
</dbReference>
<evidence type="ECO:0000256" key="1">
    <source>
        <dbReference type="ARBA" id="ARBA00001941"/>
    </source>
</evidence>
<dbReference type="PROSITE" id="PS00758">
    <property type="entry name" value="ARGE_DAPE_CPG2_1"/>
    <property type="match status" value="1"/>
</dbReference>
<dbReference type="InterPro" id="IPR002933">
    <property type="entry name" value="Peptidase_M20"/>
</dbReference>
<dbReference type="OrthoDB" id="7055905at2"/>
<dbReference type="Pfam" id="PF07687">
    <property type="entry name" value="M20_dimer"/>
    <property type="match status" value="1"/>
</dbReference>
<dbReference type="GO" id="GO:0046872">
    <property type="term" value="F:metal ion binding"/>
    <property type="evidence" value="ECO:0007669"/>
    <property type="project" value="UniProtKB-KW"/>
</dbReference>
<evidence type="ECO:0000256" key="6">
    <source>
        <dbReference type="ARBA" id="ARBA00016853"/>
    </source>
</evidence>
<evidence type="ECO:0000256" key="8">
    <source>
        <dbReference type="ARBA" id="ARBA00022801"/>
    </source>
</evidence>
<dbReference type="PROSITE" id="PS00759">
    <property type="entry name" value="ARGE_DAPE_CPG2_2"/>
    <property type="match status" value="1"/>
</dbReference>
<dbReference type="UniPathway" id="UPA00034">
    <property type="reaction ID" value="UER00021"/>
</dbReference>
<feature type="domain" description="Peptidase M20 dimerisation" evidence="12">
    <location>
        <begin position="184"/>
        <end position="293"/>
    </location>
</feature>
<comment type="caution">
    <text evidence="13">The sequence shown here is derived from an EMBL/GenBank/DDBJ whole genome shotgun (WGS) entry which is preliminary data.</text>
</comment>
<evidence type="ECO:0000256" key="4">
    <source>
        <dbReference type="ARBA" id="ARBA00006247"/>
    </source>
</evidence>
<protein>
    <recommendedName>
        <fullName evidence="6">Probable succinyl-diaminopimelate desuccinylase</fullName>
        <ecNumber evidence="5">3.5.1.18</ecNumber>
    </recommendedName>
</protein>
<dbReference type="CDD" id="cd08659">
    <property type="entry name" value="M20_ArgE_DapE-like"/>
    <property type="match status" value="1"/>
</dbReference>
<evidence type="ECO:0000256" key="5">
    <source>
        <dbReference type="ARBA" id="ARBA00011921"/>
    </source>
</evidence>
<organism evidence="13 14">
    <name type="scientific">Vallicoccus soli</name>
    <dbReference type="NCBI Taxonomy" id="2339232"/>
    <lineage>
        <taxon>Bacteria</taxon>
        <taxon>Bacillati</taxon>
        <taxon>Actinomycetota</taxon>
        <taxon>Actinomycetes</taxon>
        <taxon>Motilibacterales</taxon>
        <taxon>Vallicoccaceae</taxon>
        <taxon>Vallicoccus</taxon>
    </lineage>
</organism>
<keyword evidence="14" id="KW-1185">Reference proteome</keyword>
<name>A0A3A3ZKJ9_9ACTN</name>
<keyword evidence="7" id="KW-0479">Metal-binding</keyword>
<proteinExistence type="inferred from homology"/>
<dbReference type="GO" id="GO:0009014">
    <property type="term" value="F:succinyl-diaminopimelate desuccinylase activity"/>
    <property type="evidence" value="ECO:0007669"/>
    <property type="project" value="UniProtKB-EC"/>
</dbReference>
<dbReference type="PANTHER" id="PTHR43808">
    <property type="entry name" value="ACETYLORNITHINE DEACETYLASE"/>
    <property type="match status" value="1"/>
</dbReference>
<accession>A0A3A3ZKJ9</accession>
<comment type="cofactor">
    <cofactor evidence="1">
        <name>Co(2+)</name>
        <dbReference type="ChEBI" id="CHEBI:48828"/>
    </cofactor>
</comment>
<dbReference type="SUPFAM" id="SSF55031">
    <property type="entry name" value="Bacterial exopeptidase dimerisation domain"/>
    <property type="match status" value="1"/>
</dbReference>
<evidence type="ECO:0000313" key="14">
    <source>
        <dbReference type="Proteomes" id="UP000265614"/>
    </source>
</evidence>
<evidence type="ECO:0000256" key="2">
    <source>
        <dbReference type="ARBA" id="ARBA00001947"/>
    </source>
</evidence>
<sequence>MSSPYDVDAEAVVAFTRELVRCRSVHDPRAGTAEGEAAALVAERMRSFGWEPEVTEVAPGRPNVVAVVEGGGGPGPTLAFEGHTDVVTEGDLSSWTVDPFGAEVRDGRLYGRGSADMKSGVAAMLYAVRALQEAGPFPGRVAVCALVDEEGLMLGAKHFARTALAREVDGAIVCEPEAGEVCVAAKGAVRLRVDLHGRMAHGAMPQHARNPVVAVGRLLAALADYQRELVEAFGEHEHLGRVYLTPTVLGAGDADQINVIPARASVCLDVRTLPDVDHGALVARVRALAEAAGTPDGVRAEVTVVDDRPAVEVDPAHPLVTALAAAHEAVLGEPARYGGVPGATDGTILTRDAGMPTVVYGPGGKWIAHQADEYVEVDEIVACARVYAEAAGRFLRGGRP</sequence>
<dbReference type="RefSeq" id="WP_119950185.1">
    <property type="nucleotide sequence ID" value="NZ_QZEZ01000003.1"/>
</dbReference>
<dbReference type="Pfam" id="PF01546">
    <property type="entry name" value="Peptidase_M20"/>
    <property type="match status" value="1"/>
</dbReference>
<dbReference type="EMBL" id="QZEZ01000003">
    <property type="protein sequence ID" value="RJK96444.1"/>
    <property type="molecule type" value="Genomic_DNA"/>
</dbReference>
<dbReference type="InterPro" id="IPR001261">
    <property type="entry name" value="ArgE/DapE_CS"/>
</dbReference>
<reference evidence="13 14" key="1">
    <citation type="submission" date="2018-09" db="EMBL/GenBank/DDBJ databases">
        <title>YIM 75000 draft genome.</title>
        <authorList>
            <person name="Tang S."/>
            <person name="Feng Y."/>
        </authorList>
    </citation>
    <scope>NUCLEOTIDE SEQUENCE [LARGE SCALE GENOMIC DNA]</scope>
    <source>
        <strain evidence="13 14">YIM 75000</strain>
    </source>
</reference>
<keyword evidence="10" id="KW-0170">Cobalt</keyword>
<gene>
    <name evidence="13" type="ORF">D5H78_09485</name>
</gene>
<evidence type="ECO:0000256" key="11">
    <source>
        <dbReference type="ARBA" id="ARBA00051301"/>
    </source>
</evidence>